<protein>
    <submittedName>
        <fullName evidence="1">Uncharacterized protein</fullName>
    </submittedName>
</protein>
<proteinExistence type="predicted"/>
<dbReference type="EMBL" id="LAZR01012837">
    <property type="protein sequence ID" value="KKM24844.1"/>
    <property type="molecule type" value="Genomic_DNA"/>
</dbReference>
<organism evidence="1">
    <name type="scientific">marine sediment metagenome</name>
    <dbReference type="NCBI Taxonomy" id="412755"/>
    <lineage>
        <taxon>unclassified sequences</taxon>
        <taxon>metagenomes</taxon>
        <taxon>ecological metagenomes</taxon>
    </lineage>
</organism>
<name>A0A0F9IXN1_9ZZZZ</name>
<reference evidence="1" key="1">
    <citation type="journal article" date="2015" name="Nature">
        <title>Complex archaea that bridge the gap between prokaryotes and eukaryotes.</title>
        <authorList>
            <person name="Spang A."/>
            <person name="Saw J.H."/>
            <person name="Jorgensen S.L."/>
            <person name="Zaremba-Niedzwiedzka K."/>
            <person name="Martijn J."/>
            <person name="Lind A.E."/>
            <person name="van Eijk R."/>
            <person name="Schleper C."/>
            <person name="Guy L."/>
            <person name="Ettema T.J."/>
        </authorList>
    </citation>
    <scope>NUCLEOTIDE SEQUENCE</scope>
</reference>
<sequence length="51" mass="5785">MATIKISCHCGAEIWTRLTNHEKTVLTLKTVEEEGECSDCIMAKIFEQREG</sequence>
<accession>A0A0F9IXN1</accession>
<dbReference type="AlphaFoldDB" id="A0A0F9IXN1"/>
<comment type="caution">
    <text evidence="1">The sequence shown here is derived from an EMBL/GenBank/DDBJ whole genome shotgun (WGS) entry which is preliminary data.</text>
</comment>
<gene>
    <name evidence="1" type="ORF">LCGC14_1600950</name>
</gene>
<evidence type="ECO:0000313" key="1">
    <source>
        <dbReference type="EMBL" id="KKM24844.1"/>
    </source>
</evidence>